<evidence type="ECO:0000313" key="3">
    <source>
        <dbReference type="Proteomes" id="UP001202328"/>
    </source>
</evidence>
<evidence type="ECO:0000313" key="2">
    <source>
        <dbReference type="EMBL" id="KAI3941991.1"/>
    </source>
</evidence>
<gene>
    <name evidence="2" type="ORF">MKW98_005520</name>
</gene>
<sequence>MKSVQILVLSVIWNISLASASLESKWLFYGVILIFEARLSCICGPHCNSKLLINYGFVDEDNPMTAFWLRHLLALRILNTTIREWLLSKMENWLYKSFRSLLAKNKKQFTICFLTFD</sequence>
<reference evidence="2" key="1">
    <citation type="submission" date="2022-04" db="EMBL/GenBank/DDBJ databases">
        <title>A functionally conserved STORR gene fusion in Papaver species that diverged 16.8 million years ago.</title>
        <authorList>
            <person name="Catania T."/>
        </authorList>
    </citation>
    <scope>NUCLEOTIDE SEQUENCE</scope>
    <source>
        <strain evidence="2">S-188037</strain>
    </source>
</reference>
<dbReference type="AlphaFoldDB" id="A0AAD4T7L5"/>
<accession>A0AAD4T7L5</accession>
<proteinExistence type="predicted"/>
<dbReference type="EMBL" id="JAJJMB010004754">
    <property type="protein sequence ID" value="KAI3941991.1"/>
    <property type="molecule type" value="Genomic_DNA"/>
</dbReference>
<evidence type="ECO:0008006" key="4">
    <source>
        <dbReference type="Google" id="ProtNLM"/>
    </source>
</evidence>
<keyword evidence="1" id="KW-0732">Signal</keyword>
<feature type="signal peptide" evidence="1">
    <location>
        <begin position="1"/>
        <end position="20"/>
    </location>
</feature>
<name>A0AAD4T7L5_9MAGN</name>
<dbReference type="Proteomes" id="UP001202328">
    <property type="component" value="Unassembled WGS sequence"/>
</dbReference>
<evidence type="ECO:0000256" key="1">
    <source>
        <dbReference type="SAM" id="SignalP"/>
    </source>
</evidence>
<comment type="caution">
    <text evidence="2">The sequence shown here is derived from an EMBL/GenBank/DDBJ whole genome shotgun (WGS) entry which is preliminary data.</text>
</comment>
<organism evidence="2 3">
    <name type="scientific">Papaver atlanticum</name>
    <dbReference type="NCBI Taxonomy" id="357466"/>
    <lineage>
        <taxon>Eukaryota</taxon>
        <taxon>Viridiplantae</taxon>
        <taxon>Streptophyta</taxon>
        <taxon>Embryophyta</taxon>
        <taxon>Tracheophyta</taxon>
        <taxon>Spermatophyta</taxon>
        <taxon>Magnoliopsida</taxon>
        <taxon>Ranunculales</taxon>
        <taxon>Papaveraceae</taxon>
        <taxon>Papaveroideae</taxon>
        <taxon>Papaver</taxon>
    </lineage>
</organism>
<keyword evidence="3" id="KW-1185">Reference proteome</keyword>
<protein>
    <recommendedName>
        <fullName evidence="4">Secreted protein</fullName>
    </recommendedName>
</protein>
<feature type="chain" id="PRO_5042135745" description="Secreted protein" evidence="1">
    <location>
        <begin position="21"/>
        <end position="117"/>
    </location>
</feature>